<dbReference type="InterPro" id="IPR025543">
    <property type="entry name" value="Dodecin-like"/>
</dbReference>
<keyword evidence="2" id="KW-1185">Reference proteome</keyword>
<evidence type="ECO:0000313" key="2">
    <source>
        <dbReference type="Proteomes" id="UP001319883"/>
    </source>
</evidence>
<dbReference type="InterPro" id="IPR050049">
    <property type="entry name" value="Dodecin_bact"/>
</dbReference>
<protein>
    <submittedName>
        <fullName evidence="1">Dodecin domain-containing protein</fullName>
    </submittedName>
</protein>
<dbReference type="PANTHER" id="PTHR39324">
    <property type="entry name" value="CALCIUM DODECIN"/>
    <property type="match status" value="1"/>
</dbReference>
<dbReference type="NCBIfam" id="NF043052">
    <property type="entry name" value="DodecBact"/>
    <property type="match status" value="1"/>
</dbReference>
<name>A0ABS7WYD8_9GAMM</name>
<dbReference type="SUPFAM" id="SSF89807">
    <property type="entry name" value="Dodecin-like"/>
    <property type="match status" value="1"/>
</dbReference>
<dbReference type="Proteomes" id="UP001319883">
    <property type="component" value="Unassembled WGS sequence"/>
</dbReference>
<gene>
    <name evidence="1" type="ORF">KGQ91_08095</name>
</gene>
<dbReference type="PANTHER" id="PTHR39324:SF1">
    <property type="entry name" value="CALCIUM DODECIN"/>
    <property type="match status" value="1"/>
</dbReference>
<comment type="caution">
    <text evidence="1">The sequence shown here is derived from an EMBL/GenBank/DDBJ whole genome shotgun (WGS) entry which is preliminary data.</text>
</comment>
<sequence>MSEHVYKHIELTGSSPKGIEDAVEQALAKANETLHDIRWFEVTDTRGHVEHGRVAHWQVTVKVGFTLS</sequence>
<dbReference type="Gene3D" id="3.30.1660.10">
    <property type="entry name" value="Flavin-binding protein dodecin"/>
    <property type="match status" value="1"/>
</dbReference>
<proteinExistence type="predicted"/>
<evidence type="ECO:0000313" key="1">
    <source>
        <dbReference type="EMBL" id="MBZ9567642.1"/>
    </source>
</evidence>
<dbReference type="RefSeq" id="WP_224420730.1">
    <property type="nucleotide sequence ID" value="NZ_JAGXFD010000001.1"/>
</dbReference>
<reference evidence="1 2" key="1">
    <citation type="submission" date="2021-05" db="EMBL/GenBank/DDBJ databases">
        <title>Petroleum and Energy Research Collection (APPE): ex situ preservation of microbial diversity associated with the oil industry and exploitation of its biotechnological potential.</title>
        <authorList>
            <person name="Paixao C.T.M."/>
            <person name="Gomes M.B."/>
            <person name="Oliveira V.M."/>
        </authorList>
    </citation>
    <scope>NUCLEOTIDE SEQUENCE [LARGE SCALE GENOMIC DNA]</scope>
    <source>
        <strain evidence="1 2">LIT2</strain>
    </source>
</reference>
<dbReference type="InterPro" id="IPR036694">
    <property type="entry name" value="Dodecin-like_sf"/>
</dbReference>
<organism evidence="1 2">
    <name type="scientific">Modicisalibacter tunisiensis</name>
    <dbReference type="NCBI Taxonomy" id="390637"/>
    <lineage>
        <taxon>Bacteria</taxon>
        <taxon>Pseudomonadati</taxon>
        <taxon>Pseudomonadota</taxon>
        <taxon>Gammaproteobacteria</taxon>
        <taxon>Oceanospirillales</taxon>
        <taxon>Halomonadaceae</taxon>
        <taxon>Modicisalibacter</taxon>
    </lineage>
</organism>
<dbReference type="Pfam" id="PF07311">
    <property type="entry name" value="Dodecin"/>
    <property type="match status" value="1"/>
</dbReference>
<dbReference type="InterPro" id="IPR009923">
    <property type="entry name" value="Dodecin"/>
</dbReference>
<accession>A0ABS7WYD8</accession>
<dbReference type="EMBL" id="JAGXFD010000001">
    <property type="protein sequence ID" value="MBZ9567642.1"/>
    <property type="molecule type" value="Genomic_DNA"/>
</dbReference>